<feature type="transmembrane region" description="Helical" evidence="2">
    <location>
        <begin position="21"/>
        <end position="44"/>
    </location>
</feature>
<evidence type="ECO:0000313" key="4">
    <source>
        <dbReference type="EMBL" id="KAF7326819.1"/>
    </source>
</evidence>
<feature type="domain" description="DUF6534" evidence="3">
    <location>
        <begin position="28"/>
        <end position="114"/>
    </location>
</feature>
<name>A0A8H6WQ61_9AGAR</name>
<evidence type="ECO:0000313" key="5">
    <source>
        <dbReference type="Proteomes" id="UP000623467"/>
    </source>
</evidence>
<dbReference type="EMBL" id="JACAZH010000092">
    <property type="protein sequence ID" value="KAF7326819.1"/>
    <property type="molecule type" value="Genomic_DNA"/>
</dbReference>
<keyword evidence="2" id="KW-1133">Transmembrane helix</keyword>
<dbReference type="Proteomes" id="UP000623467">
    <property type="component" value="Unassembled WGS sequence"/>
</dbReference>
<feature type="transmembrane region" description="Helical" evidence="2">
    <location>
        <begin position="65"/>
        <end position="86"/>
    </location>
</feature>
<protein>
    <recommendedName>
        <fullName evidence="3">DUF6534 domain-containing protein</fullName>
    </recommendedName>
</protein>
<comment type="caution">
    <text evidence="4">The sequence shown here is derived from an EMBL/GenBank/DDBJ whole genome shotgun (WGS) entry which is preliminary data.</text>
</comment>
<evidence type="ECO:0000259" key="3">
    <source>
        <dbReference type="Pfam" id="PF20152"/>
    </source>
</evidence>
<proteinExistence type="predicted"/>
<dbReference type="Pfam" id="PF20152">
    <property type="entry name" value="DUF6534"/>
    <property type="match status" value="1"/>
</dbReference>
<feature type="region of interest" description="Disordered" evidence="1">
    <location>
        <begin position="171"/>
        <end position="210"/>
    </location>
</feature>
<evidence type="ECO:0000256" key="2">
    <source>
        <dbReference type="SAM" id="Phobius"/>
    </source>
</evidence>
<keyword evidence="2" id="KW-0472">Membrane</keyword>
<dbReference type="PANTHER" id="PTHR40465:SF1">
    <property type="entry name" value="DUF6534 DOMAIN-CONTAINING PROTEIN"/>
    <property type="match status" value="1"/>
</dbReference>
<dbReference type="PANTHER" id="PTHR40465">
    <property type="entry name" value="CHROMOSOME 1, WHOLE GENOME SHOTGUN SEQUENCE"/>
    <property type="match status" value="1"/>
</dbReference>
<reference evidence="4" key="1">
    <citation type="submission" date="2020-05" db="EMBL/GenBank/DDBJ databases">
        <title>Mycena genomes resolve the evolution of fungal bioluminescence.</title>
        <authorList>
            <person name="Tsai I.J."/>
        </authorList>
    </citation>
    <scope>NUCLEOTIDE SEQUENCE</scope>
    <source>
        <strain evidence="4">160909Yilan</strain>
    </source>
</reference>
<gene>
    <name evidence="4" type="ORF">MSAN_02497400</name>
</gene>
<evidence type="ECO:0000256" key="1">
    <source>
        <dbReference type="SAM" id="MobiDB-lite"/>
    </source>
</evidence>
<keyword evidence="2" id="KW-0812">Transmembrane</keyword>
<dbReference type="AlphaFoldDB" id="A0A8H6WQ61"/>
<dbReference type="InterPro" id="IPR045339">
    <property type="entry name" value="DUF6534"/>
</dbReference>
<keyword evidence="5" id="KW-1185">Reference proteome</keyword>
<sequence length="210" mass="23048">MCVKVFLTREFRQFGTFQTTATIWLALTAACDLVIALGMSYALYTRKTGFSIVDGQISRIIRLTLETGTLTAAAALADIILFLAFPMTTTNFIVDFPLSALYTCSVLAMLNSRQARKPRDLEQAHSGLQMLPDSHQLSTFKARILPTSSNHGHPTEQEIKFEAAATYAPPTWPSGRPLATPPIRGSSFQNIDLPGRQGGEKTKDNSQFSC</sequence>
<organism evidence="4 5">
    <name type="scientific">Mycena sanguinolenta</name>
    <dbReference type="NCBI Taxonomy" id="230812"/>
    <lineage>
        <taxon>Eukaryota</taxon>
        <taxon>Fungi</taxon>
        <taxon>Dikarya</taxon>
        <taxon>Basidiomycota</taxon>
        <taxon>Agaricomycotina</taxon>
        <taxon>Agaricomycetes</taxon>
        <taxon>Agaricomycetidae</taxon>
        <taxon>Agaricales</taxon>
        <taxon>Marasmiineae</taxon>
        <taxon>Mycenaceae</taxon>
        <taxon>Mycena</taxon>
    </lineage>
</organism>
<dbReference type="PROSITE" id="PS51257">
    <property type="entry name" value="PROKAR_LIPOPROTEIN"/>
    <property type="match status" value="1"/>
</dbReference>
<dbReference type="OrthoDB" id="10409716at2759"/>
<accession>A0A8H6WQ61</accession>